<dbReference type="Pfam" id="PF00069">
    <property type="entry name" value="Pkinase"/>
    <property type="match status" value="2"/>
</dbReference>
<evidence type="ECO:0000313" key="8">
    <source>
        <dbReference type="EMBL" id="EJT97986.1"/>
    </source>
</evidence>
<keyword evidence="5" id="KW-0723">Serine/threonine-protein kinase</keyword>
<keyword evidence="2 4" id="KW-0547">Nucleotide-binding</keyword>
<feature type="domain" description="Protein kinase" evidence="7">
    <location>
        <begin position="30"/>
        <end position="337"/>
    </location>
</feature>
<dbReference type="Gene3D" id="1.10.510.10">
    <property type="entry name" value="Transferase(Phosphotransferase) domain 1"/>
    <property type="match status" value="1"/>
</dbReference>
<dbReference type="STRING" id="1858805.M5FWZ7"/>
<comment type="similarity">
    <text evidence="1">Belongs to the protein kinase superfamily. STE Ser/Thr protein kinase family. STE20 subfamily.</text>
</comment>
<dbReference type="SUPFAM" id="SSF56112">
    <property type="entry name" value="Protein kinase-like (PK-like)"/>
    <property type="match status" value="1"/>
</dbReference>
<dbReference type="InterPro" id="IPR011009">
    <property type="entry name" value="Kinase-like_dom_sf"/>
</dbReference>
<dbReference type="OMA" id="DFHADIW"/>
<dbReference type="SMART" id="SM00220">
    <property type="entry name" value="S_TKc"/>
    <property type="match status" value="1"/>
</dbReference>
<feature type="compositionally biased region" description="Low complexity" evidence="6">
    <location>
        <begin position="201"/>
        <end position="210"/>
    </location>
</feature>
<feature type="compositionally biased region" description="Gly residues" evidence="6">
    <location>
        <begin position="211"/>
        <end position="223"/>
    </location>
</feature>
<dbReference type="InterPro" id="IPR017441">
    <property type="entry name" value="Protein_kinase_ATP_BS"/>
</dbReference>
<dbReference type="PROSITE" id="PS50011">
    <property type="entry name" value="PROTEIN_KINASE_DOM"/>
    <property type="match status" value="1"/>
</dbReference>
<dbReference type="GeneID" id="63691740"/>
<dbReference type="GO" id="GO:0004674">
    <property type="term" value="F:protein serine/threonine kinase activity"/>
    <property type="evidence" value="ECO:0007669"/>
    <property type="project" value="UniProtKB-KW"/>
</dbReference>
<keyword evidence="9" id="KW-1185">Reference proteome</keyword>
<evidence type="ECO:0000256" key="1">
    <source>
        <dbReference type="ARBA" id="ARBA00008874"/>
    </source>
</evidence>
<keyword evidence="8" id="KW-0418">Kinase</keyword>
<evidence type="ECO:0000313" key="9">
    <source>
        <dbReference type="Proteomes" id="UP000030653"/>
    </source>
</evidence>
<evidence type="ECO:0000256" key="4">
    <source>
        <dbReference type="PROSITE-ProRule" id="PRU10141"/>
    </source>
</evidence>
<dbReference type="PROSITE" id="PS00108">
    <property type="entry name" value="PROTEIN_KINASE_ST"/>
    <property type="match status" value="1"/>
</dbReference>
<dbReference type="OrthoDB" id="248923at2759"/>
<dbReference type="InterPro" id="IPR047173">
    <property type="entry name" value="STRAD_A/B-like"/>
</dbReference>
<protein>
    <submittedName>
        <fullName evidence="8">Kinase-like protein</fullName>
    </submittedName>
</protein>
<evidence type="ECO:0000256" key="6">
    <source>
        <dbReference type="SAM" id="MobiDB-lite"/>
    </source>
</evidence>
<evidence type="ECO:0000259" key="7">
    <source>
        <dbReference type="PROSITE" id="PS50011"/>
    </source>
</evidence>
<dbReference type="Proteomes" id="UP000030653">
    <property type="component" value="Unassembled WGS sequence"/>
</dbReference>
<dbReference type="PROSITE" id="PS00107">
    <property type="entry name" value="PROTEIN_KINASE_ATP"/>
    <property type="match status" value="1"/>
</dbReference>
<dbReference type="PANTHER" id="PTHR48014:SF21">
    <property type="entry name" value="SERINE_THREONINE-PROTEIN KINASE FRAY2"/>
    <property type="match status" value="1"/>
</dbReference>
<sequence length="400" mass="43368">MTTPWKKGERRWIGEVQDQWVMYSDNPTDYTLHAPIGYGSTSVVYLSSYHPPSSSSPSQPLACAVKLINLDLLPPQSLHQLTQETRLMSLSKHPNVLRVRGSWTEGSRLYIAMRLMRKGSVADLMAYRYQGGLAEDVCRCILKQALEGLKYLHVNGFIHRDVKAANLLIDDDGTVLLGDLGVAVSTLDDVPSPTSTTFSSSTFSTSIGTSTGTGAGTGTGTGNGTATARPRIRKRSFVGTPSWMAPEVIRRQAYDSSADIWSFGILSLELTRGRAPYSRLPPSRILSQILTLPPPTLLLTGGVYTYTPQFADIISLCLSPDPGARPGAGELLDKAWFRQARKKAFLVGSVLQGLPPLEERLVRRGEGDGGGRARGRGGILRSLGWGRGRGRGRGRGVWGA</sequence>
<keyword evidence="3 4" id="KW-0067">ATP-binding</keyword>
<proteinExistence type="inferred from homology"/>
<feature type="binding site" evidence="4">
    <location>
        <position position="66"/>
    </location>
    <ligand>
        <name>ATP</name>
        <dbReference type="ChEBI" id="CHEBI:30616"/>
    </ligand>
</feature>
<dbReference type="AlphaFoldDB" id="M5FWZ7"/>
<dbReference type="RefSeq" id="XP_040624884.1">
    <property type="nucleotide sequence ID" value="XM_040776678.1"/>
</dbReference>
<dbReference type="Gene3D" id="3.30.200.20">
    <property type="entry name" value="Phosphorylase Kinase, domain 1"/>
    <property type="match status" value="1"/>
</dbReference>
<dbReference type="EMBL" id="JH795875">
    <property type="protein sequence ID" value="EJT97986.1"/>
    <property type="molecule type" value="Genomic_DNA"/>
</dbReference>
<evidence type="ECO:0000256" key="5">
    <source>
        <dbReference type="RuleBase" id="RU000304"/>
    </source>
</evidence>
<keyword evidence="8" id="KW-0808">Transferase</keyword>
<evidence type="ECO:0000256" key="3">
    <source>
        <dbReference type="ARBA" id="ARBA00022840"/>
    </source>
</evidence>
<dbReference type="HOGENOM" id="CLU_000288_63_23_1"/>
<evidence type="ECO:0000256" key="2">
    <source>
        <dbReference type="ARBA" id="ARBA00022741"/>
    </source>
</evidence>
<feature type="region of interest" description="Disordered" evidence="6">
    <location>
        <begin position="201"/>
        <end position="228"/>
    </location>
</feature>
<dbReference type="InterPro" id="IPR000719">
    <property type="entry name" value="Prot_kinase_dom"/>
</dbReference>
<organism evidence="8 9">
    <name type="scientific">Dacryopinax primogenitus (strain DJM 731)</name>
    <name type="common">Brown rot fungus</name>
    <dbReference type="NCBI Taxonomy" id="1858805"/>
    <lineage>
        <taxon>Eukaryota</taxon>
        <taxon>Fungi</taxon>
        <taxon>Dikarya</taxon>
        <taxon>Basidiomycota</taxon>
        <taxon>Agaricomycotina</taxon>
        <taxon>Dacrymycetes</taxon>
        <taxon>Dacrymycetales</taxon>
        <taxon>Dacrymycetaceae</taxon>
        <taxon>Dacryopinax</taxon>
    </lineage>
</organism>
<dbReference type="PANTHER" id="PTHR48014">
    <property type="entry name" value="SERINE/THREONINE-PROTEIN KINASE FRAY2"/>
    <property type="match status" value="1"/>
</dbReference>
<name>M5FWZ7_DACPD</name>
<gene>
    <name evidence="8" type="ORF">DACRYDRAFT_84372</name>
</gene>
<accession>M5FWZ7</accession>
<dbReference type="GO" id="GO:0043539">
    <property type="term" value="F:protein serine/threonine kinase activator activity"/>
    <property type="evidence" value="ECO:0007669"/>
    <property type="project" value="InterPro"/>
</dbReference>
<dbReference type="GO" id="GO:0005524">
    <property type="term" value="F:ATP binding"/>
    <property type="evidence" value="ECO:0007669"/>
    <property type="project" value="UniProtKB-UniRule"/>
</dbReference>
<dbReference type="InterPro" id="IPR008271">
    <property type="entry name" value="Ser/Thr_kinase_AS"/>
</dbReference>
<reference evidence="8 9" key="1">
    <citation type="journal article" date="2012" name="Science">
        <title>The Paleozoic origin of enzymatic lignin decomposition reconstructed from 31 fungal genomes.</title>
        <authorList>
            <person name="Floudas D."/>
            <person name="Binder M."/>
            <person name="Riley R."/>
            <person name="Barry K."/>
            <person name="Blanchette R.A."/>
            <person name="Henrissat B."/>
            <person name="Martinez A.T."/>
            <person name="Otillar R."/>
            <person name="Spatafora J.W."/>
            <person name="Yadav J.S."/>
            <person name="Aerts A."/>
            <person name="Benoit I."/>
            <person name="Boyd A."/>
            <person name="Carlson A."/>
            <person name="Copeland A."/>
            <person name="Coutinho P.M."/>
            <person name="de Vries R.P."/>
            <person name="Ferreira P."/>
            <person name="Findley K."/>
            <person name="Foster B."/>
            <person name="Gaskell J."/>
            <person name="Glotzer D."/>
            <person name="Gorecki P."/>
            <person name="Heitman J."/>
            <person name="Hesse C."/>
            <person name="Hori C."/>
            <person name="Igarashi K."/>
            <person name="Jurgens J.A."/>
            <person name="Kallen N."/>
            <person name="Kersten P."/>
            <person name="Kohler A."/>
            <person name="Kuees U."/>
            <person name="Kumar T.K.A."/>
            <person name="Kuo A."/>
            <person name="LaButti K."/>
            <person name="Larrondo L.F."/>
            <person name="Lindquist E."/>
            <person name="Ling A."/>
            <person name="Lombard V."/>
            <person name="Lucas S."/>
            <person name="Lundell T."/>
            <person name="Martin R."/>
            <person name="McLaughlin D.J."/>
            <person name="Morgenstern I."/>
            <person name="Morin E."/>
            <person name="Murat C."/>
            <person name="Nagy L.G."/>
            <person name="Nolan M."/>
            <person name="Ohm R.A."/>
            <person name="Patyshakuliyeva A."/>
            <person name="Rokas A."/>
            <person name="Ruiz-Duenas F.J."/>
            <person name="Sabat G."/>
            <person name="Salamov A."/>
            <person name="Samejima M."/>
            <person name="Schmutz J."/>
            <person name="Slot J.C."/>
            <person name="St John F."/>
            <person name="Stenlid J."/>
            <person name="Sun H."/>
            <person name="Sun S."/>
            <person name="Syed K."/>
            <person name="Tsang A."/>
            <person name="Wiebenga A."/>
            <person name="Young D."/>
            <person name="Pisabarro A."/>
            <person name="Eastwood D.C."/>
            <person name="Martin F."/>
            <person name="Cullen D."/>
            <person name="Grigoriev I.V."/>
            <person name="Hibbett D.S."/>
        </authorList>
    </citation>
    <scope>NUCLEOTIDE SEQUENCE [LARGE SCALE GENOMIC DNA]</scope>
    <source>
        <strain evidence="8 9">DJM-731 SS1</strain>
    </source>
</reference>